<dbReference type="Proteomes" id="UP001595812">
    <property type="component" value="Unassembled WGS sequence"/>
</dbReference>
<accession>A0ABV8AM31</accession>
<comment type="caution">
    <text evidence="2">The sequence shown here is derived from an EMBL/GenBank/DDBJ whole genome shotgun (WGS) entry which is preliminary data.</text>
</comment>
<evidence type="ECO:0000256" key="1">
    <source>
        <dbReference type="SAM" id="Coils"/>
    </source>
</evidence>
<evidence type="ECO:0000313" key="2">
    <source>
        <dbReference type="EMBL" id="MFC3877709.1"/>
    </source>
</evidence>
<keyword evidence="3" id="KW-1185">Reference proteome</keyword>
<feature type="coiled-coil region" evidence="1">
    <location>
        <begin position="221"/>
        <end position="252"/>
    </location>
</feature>
<evidence type="ECO:0000313" key="3">
    <source>
        <dbReference type="Proteomes" id="UP001595812"/>
    </source>
</evidence>
<organism evidence="2 3">
    <name type="scientific">Winogradskyella maritima</name>
    <dbReference type="NCBI Taxonomy" id="1517766"/>
    <lineage>
        <taxon>Bacteria</taxon>
        <taxon>Pseudomonadati</taxon>
        <taxon>Bacteroidota</taxon>
        <taxon>Flavobacteriia</taxon>
        <taxon>Flavobacteriales</taxon>
        <taxon>Flavobacteriaceae</taxon>
        <taxon>Winogradskyella</taxon>
    </lineage>
</organism>
<name>A0ABV8AM31_9FLAO</name>
<dbReference type="RefSeq" id="WP_386100643.1">
    <property type="nucleotide sequence ID" value="NZ_JBHSAT010000007.1"/>
</dbReference>
<proteinExistence type="predicted"/>
<protein>
    <submittedName>
        <fullName evidence="2">Uncharacterized protein</fullName>
    </submittedName>
</protein>
<reference evidence="3" key="1">
    <citation type="journal article" date="2019" name="Int. J. Syst. Evol. Microbiol.">
        <title>The Global Catalogue of Microorganisms (GCM) 10K type strain sequencing project: providing services to taxonomists for standard genome sequencing and annotation.</title>
        <authorList>
            <consortium name="The Broad Institute Genomics Platform"/>
            <consortium name="The Broad Institute Genome Sequencing Center for Infectious Disease"/>
            <person name="Wu L."/>
            <person name="Ma J."/>
        </authorList>
    </citation>
    <scope>NUCLEOTIDE SEQUENCE [LARGE SCALE GENOMIC DNA]</scope>
    <source>
        <strain evidence="3">CECT 8979</strain>
    </source>
</reference>
<keyword evidence="1" id="KW-0175">Coiled coil</keyword>
<sequence length="255" mass="29500">MATTVFEDKLREYISNVEKVSHGYYISNGVYHQNLEPVDINYFVNAVRTCKAMFSAAFDNRESLIAKNTIKNEAFWNDLKRQKKRFDSIMLQQLEYDSIKNNADEIIAEINSGNQQVAAQLQKASDYNLLKLPIVFFKIKNENEKVSGFIDLYNRLAEHGNFEAIKSVEDIDIVENNISSQDEILSWFSSKEEFKLEEKQKQDLQIITDKNAIETERQNAISAANSEAQKAMEEAKRAQEEVLKLMEEMQKKYGL</sequence>
<gene>
    <name evidence="2" type="ORF">ACFOSX_10750</name>
</gene>
<dbReference type="EMBL" id="JBHSAT010000007">
    <property type="protein sequence ID" value="MFC3877709.1"/>
    <property type="molecule type" value="Genomic_DNA"/>
</dbReference>